<organism evidence="1 2">
    <name type="scientific">Desulfomonile tiedjei (strain ATCC 49306 / DSM 6799 / DCB-1)</name>
    <dbReference type="NCBI Taxonomy" id="706587"/>
    <lineage>
        <taxon>Bacteria</taxon>
        <taxon>Pseudomonadati</taxon>
        <taxon>Thermodesulfobacteriota</taxon>
        <taxon>Desulfomonilia</taxon>
        <taxon>Desulfomonilales</taxon>
        <taxon>Desulfomonilaceae</taxon>
        <taxon>Desulfomonile</taxon>
    </lineage>
</organism>
<gene>
    <name evidence="1" type="ordered locus">Desti_2456</name>
</gene>
<evidence type="ECO:0000313" key="1">
    <source>
        <dbReference type="EMBL" id="AFM25138.1"/>
    </source>
</evidence>
<keyword evidence="2" id="KW-1185">Reference proteome</keyword>
<dbReference type="Gene3D" id="2.40.10.120">
    <property type="match status" value="1"/>
</dbReference>
<dbReference type="STRING" id="706587.Desti_2456"/>
<dbReference type="AlphaFoldDB" id="I4C6E7"/>
<dbReference type="Pfam" id="PF13365">
    <property type="entry name" value="Trypsin_2"/>
    <property type="match status" value="1"/>
</dbReference>
<dbReference type="EMBL" id="CP003360">
    <property type="protein sequence ID" value="AFM25138.1"/>
    <property type="molecule type" value="Genomic_DNA"/>
</dbReference>
<name>I4C6E7_DESTA</name>
<proteinExistence type="predicted"/>
<accession>I4C6E7</accession>
<dbReference type="eggNOG" id="COG3591">
    <property type="taxonomic scope" value="Bacteria"/>
</dbReference>
<sequence length="314" mass="35725">MKRLVREILAEPSMINDIIRSLRSGELKEIFGNKIEEVYELLKRGDFDKELPANLTLEQIVLLVGRPVLKIRHGTYELPLSSEWNSKLEANRPTIEKAISSVGRIELREHPRYQWLGTGWFVAENIIVTNRHIAEEFSVRNGEDFVFRRNFRNREMKAWIDMREEYNLPDQIELDISKILYVSNNDYDIALLQVVIDSDEKLTPIELADKAPKNGTDVVVIGYPAKDSRSDFEEMERIFGSIYDVKRLAPGKISLSDQDSILKHDCSTLGGNSGSVVLDINSGKAVGLHFGGIYLEGNWAVSSSKVAEILKEFL</sequence>
<dbReference type="PANTHER" id="PTHR21004">
    <property type="entry name" value="SERINE PROTEASE-RELATED"/>
    <property type="match status" value="1"/>
</dbReference>
<reference evidence="2" key="1">
    <citation type="submission" date="2012-06" db="EMBL/GenBank/DDBJ databases">
        <title>Complete sequence of chromosome of Desulfomonile tiedjei DSM 6799.</title>
        <authorList>
            <person name="Lucas S."/>
            <person name="Copeland A."/>
            <person name="Lapidus A."/>
            <person name="Glavina del Rio T."/>
            <person name="Dalin E."/>
            <person name="Tice H."/>
            <person name="Bruce D."/>
            <person name="Goodwin L."/>
            <person name="Pitluck S."/>
            <person name="Peters L."/>
            <person name="Ovchinnikova G."/>
            <person name="Zeytun A."/>
            <person name="Lu M."/>
            <person name="Kyrpides N."/>
            <person name="Mavromatis K."/>
            <person name="Ivanova N."/>
            <person name="Brettin T."/>
            <person name="Detter J.C."/>
            <person name="Han C."/>
            <person name="Larimer F."/>
            <person name="Land M."/>
            <person name="Hauser L."/>
            <person name="Markowitz V."/>
            <person name="Cheng J.-F."/>
            <person name="Hugenholtz P."/>
            <person name="Woyke T."/>
            <person name="Wu D."/>
            <person name="Spring S."/>
            <person name="Schroeder M."/>
            <person name="Brambilla E."/>
            <person name="Klenk H.-P."/>
            <person name="Eisen J.A."/>
        </authorList>
    </citation>
    <scope>NUCLEOTIDE SEQUENCE [LARGE SCALE GENOMIC DNA]</scope>
    <source>
        <strain evidence="2">ATCC 49306 / DSM 6799 / DCB-1</strain>
    </source>
</reference>
<dbReference type="Proteomes" id="UP000006055">
    <property type="component" value="Chromosome"/>
</dbReference>
<dbReference type="MEROPS" id="S01.453"/>
<dbReference type="GO" id="GO:0016485">
    <property type="term" value="P:protein processing"/>
    <property type="evidence" value="ECO:0007669"/>
    <property type="project" value="InterPro"/>
</dbReference>
<dbReference type="SUPFAM" id="SSF50494">
    <property type="entry name" value="Trypsin-like serine proteases"/>
    <property type="match status" value="1"/>
</dbReference>
<evidence type="ECO:0000313" key="2">
    <source>
        <dbReference type="Proteomes" id="UP000006055"/>
    </source>
</evidence>
<dbReference type="HOGENOM" id="CLU_056935_0_0_7"/>
<dbReference type="OrthoDB" id="9811262at2"/>
<dbReference type="GO" id="GO:0004252">
    <property type="term" value="F:serine-type endopeptidase activity"/>
    <property type="evidence" value="ECO:0007669"/>
    <property type="project" value="InterPro"/>
</dbReference>
<dbReference type="PANTHER" id="PTHR21004:SF0">
    <property type="entry name" value="PEROXISOMAL LEADER PEPTIDE-PROCESSING PROTEASE"/>
    <property type="match status" value="1"/>
</dbReference>
<protein>
    <submittedName>
        <fullName evidence="1">V8-like Glu-specific endopeptidase</fullName>
    </submittedName>
</protein>
<dbReference type="KEGG" id="dti:Desti_2456"/>
<dbReference type="InterPro" id="IPR009003">
    <property type="entry name" value="Peptidase_S1_PA"/>
</dbReference>
<dbReference type="InterPro" id="IPR039245">
    <property type="entry name" value="TYSND1/DEG15"/>
</dbReference>
<dbReference type="RefSeq" id="WP_014810280.1">
    <property type="nucleotide sequence ID" value="NC_018025.1"/>
</dbReference>